<protein>
    <submittedName>
        <fullName evidence="1">Uncharacterized protein</fullName>
    </submittedName>
</protein>
<dbReference type="Proteomes" id="UP000516656">
    <property type="component" value="Chromosome 1"/>
</dbReference>
<reference evidence="1 2" key="1">
    <citation type="submission" date="2020-09" db="EMBL/GenBank/DDBJ databases">
        <title>Complete, closed and curated genome sequences of Photobacterium damselae subsp. piscicida isolates from Australia indicate localised evolution and additional plasmid-borne pathogenicity mechanisms.</title>
        <authorList>
            <person name="Baseggio L."/>
            <person name="Silayeva O."/>
            <person name="Buller N."/>
            <person name="Landos M."/>
            <person name="Engelstaedter J."/>
            <person name="Barnes A.C."/>
        </authorList>
    </citation>
    <scope>NUCLEOTIDE SEQUENCE [LARGE SCALE GENOMIC DNA]</scope>
    <source>
        <strain evidence="1 2">AS-16-0540-1</strain>
    </source>
</reference>
<sequence length="53" mass="6417">MTCKDAENIAIYYQKNRSHLQPWEPTREENFFTVAGWEKRLEQIAILHRHEMG</sequence>
<dbReference type="EMBL" id="CP061854">
    <property type="protein sequence ID" value="QOD55524.1"/>
    <property type="molecule type" value="Genomic_DNA"/>
</dbReference>
<evidence type="ECO:0000313" key="1">
    <source>
        <dbReference type="EMBL" id="QOD55524.1"/>
    </source>
</evidence>
<name>A0A7L8A0Y6_PHODP</name>
<dbReference type="RefSeq" id="WP_191169245.1">
    <property type="nucleotide sequence ID" value="NZ_AP018045.1"/>
</dbReference>
<evidence type="ECO:0000313" key="2">
    <source>
        <dbReference type="Proteomes" id="UP000516656"/>
    </source>
</evidence>
<gene>
    <name evidence="1" type="ORF">IC627_09185</name>
</gene>
<organism evidence="1 2">
    <name type="scientific">Photobacterium damsela subsp. piscicida</name>
    <name type="common">Pasteurella piscicida</name>
    <dbReference type="NCBI Taxonomy" id="38294"/>
    <lineage>
        <taxon>Bacteria</taxon>
        <taxon>Pseudomonadati</taxon>
        <taxon>Pseudomonadota</taxon>
        <taxon>Gammaproteobacteria</taxon>
        <taxon>Vibrionales</taxon>
        <taxon>Vibrionaceae</taxon>
        <taxon>Photobacterium</taxon>
    </lineage>
</organism>
<dbReference type="Gene3D" id="3.40.630.30">
    <property type="match status" value="1"/>
</dbReference>
<dbReference type="AlphaFoldDB" id="A0A7L8A0Y6"/>
<proteinExistence type="predicted"/>
<accession>A0A7L8A0Y6</accession>